<keyword evidence="1" id="KW-1133">Transmembrane helix</keyword>
<feature type="transmembrane region" description="Helical" evidence="1">
    <location>
        <begin position="42"/>
        <end position="63"/>
    </location>
</feature>
<protein>
    <submittedName>
        <fullName evidence="2">Uncharacterized protein</fullName>
    </submittedName>
</protein>
<evidence type="ECO:0000313" key="3">
    <source>
        <dbReference type="Proteomes" id="UP000001941"/>
    </source>
</evidence>
<reference evidence="3" key="1">
    <citation type="journal article" date="2016" name="Stand. Genomic Sci.">
        <title>Complete genome sequence of Methanospirillum hungatei type strain JF1.</title>
        <authorList>
            <person name="Gunsalus R.P."/>
            <person name="Cook L.E."/>
            <person name="Crable B."/>
            <person name="Rohlin L."/>
            <person name="McDonald E."/>
            <person name="Mouttaki H."/>
            <person name="Sieber J.R."/>
            <person name="Poweleit N."/>
            <person name="Zhou H."/>
            <person name="Lapidus A.L."/>
            <person name="Daligault H.E."/>
            <person name="Land M."/>
            <person name="Gilna P."/>
            <person name="Ivanova N."/>
            <person name="Kyrpides N."/>
            <person name="Culley D.E."/>
            <person name="McInerney M.J."/>
        </authorList>
    </citation>
    <scope>NUCLEOTIDE SEQUENCE [LARGE SCALE GENOMIC DNA]</scope>
    <source>
        <strain evidence="3">ATCC 27890 / DSM 864 / NBRC 100397 / JF-1</strain>
    </source>
</reference>
<name>Q2FQZ9_METHJ</name>
<dbReference type="InParanoid" id="Q2FQZ9"/>
<keyword evidence="1" id="KW-0812">Transmembrane</keyword>
<gene>
    <name evidence="2" type="ordered locus">Mhun_2039</name>
</gene>
<dbReference type="STRING" id="323259.Mhun_2039"/>
<dbReference type="OrthoDB" id="384318at2157"/>
<keyword evidence="3" id="KW-1185">Reference proteome</keyword>
<dbReference type="EMBL" id="CP000254">
    <property type="protein sequence ID" value="ABD41747.1"/>
    <property type="molecule type" value="Genomic_DNA"/>
</dbReference>
<dbReference type="EnsemblBacteria" id="ABD41747">
    <property type="protein sequence ID" value="ABD41747"/>
    <property type="gene ID" value="Mhun_2039"/>
</dbReference>
<feature type="transmembrane region" description="Helical" evidence="1">
    <location>
        <begin position="16"/>
        <end position="35"/>
    </location>
</feature>
<dbReference type="Proteomes" id="UP000001941">
    <property type="component" value="Chromosome"/>
</dbReference>
<evidence type="ECO:0000313" key="2">
    <source>
        <dbReference type="EMBL" id="ABD41747.1"/>
    </source>
</evidence>
<accession>Q2FQZ9</accession>
<dbReference type="AlphaFoldDB" id="Q2FQZ9"/>
<dbReference type="GeneID" id="3922155"/>
<feature type="transmembrane region" description="Helical" evidence="1">
    <location>
        <begin position="75"/>
        <end position="95"/>
    </location>
</feature>
<organism evidence="2 3">
    <name type="scientific">Methanospirillum hungatei JF-1 (strain ATCC 27890 / DSM 864 / NBRC 100397 / JF-1)</name>
    <dbReference type="NCBI Taxonomy" id="323259"/>
    <lineage>
        <taxon>Archaea</taxon>
        <taxon>Methanobacteriati</taxon>
        <taxon>Methanobacteriota</taxon>
        <taxon>Stenosarchaea group</taxon>
        <taxon>Methanomicrobia</taxon>
        <taxon>Methanomicrobiales</taxon>
        <taxon>Methanospirillaceae</taxon>
        <taxon>Methanospirillum</taxon>
    </lineage>
</organism>
<keyword evidence="1" id="KW-0472">Membrane</keyword>
<sequence length="113" mass="12795">MVIELLSYDVSPINNLLKIVITIGFALATFILFQCQKRYGGLLHQISILLFISAIAATFSSYFRFQGDFYTSYKWGESIVGLIFIVLSLIIALIIRKKIQAIVHLFEETKGSE</sequence>
<dbReference type="HOGENOM" id="CLU_2127830_0_0_2"/>
<dbReference type="eggNOG" id="arCOG00332">
    <property type="taxonomic scope" value="Archaea"/>
</dbReference>
<proteinExistence type="predicted"/>
<evidence type="ECO:0000256" key="1">
    <source>
        <dbReference type="SAM" id="Phobius"/>
    </source>
</evidence>
<dbReference type="KEGG" id="mhu:Mhun_2039"/>
<dbReference type="RefSeq" id="WP_011449006.1">
    <property type="nucleotide sequence ID" value="NC_007796.1"/>
</dbReference>